<dbReference type="NCBIfam" id="TIGR02532">
    <property type="entry name" value="IV_pilin_GFxxxE"/>
    <property type="match status" value="1"/>
</dbReference>
<dbReference type="PANTHER" id="PTHR39583:SF2">
    <property type="entry name" value="TYPE II SECRETION SYSTEM PROTEIN J"/>
    <property type="match status" value="1"/>
</dbReference>
<keyword evidence="3" id="KW-0488">Methylation</keyword>
<accession>A0A495B861</accession>
<keyword evidence="2" id="KW-1003">Cell membrane</keyword>
<organism evidence="9 10">
    <name type="scientific">Vogesella indigofera</name>
    <name type="common">Pseudomonas indigofera</name>
    <dbReference type="NCBI Taxonomy" id="45465"/>
    <lineage>
        <taxon>Bacteria</taxon>
        <taxon>Pseudomonadati</taxon>
        <taxon>Pseudomonadota</taxon>
        <taxon>Betaproteobacteria</taxon>
        <taxon>Neisseriales</taxon>
        <taxon>Chromobacteriaceae</taxon>
        <taxon>Vogesella</taxon>
    </lineage>
</organism>
<dbReference type="Proteomes" id="UP000279384">
    <property type="component" value="Unassembled WGS sequence"/>
</dbReference>
<dbReference type="InterPro" id="IPR045584">
    <property type="entry name" value="Pilin-like"/>
</dbReference>
<dbReference type="InterPro" id="IPR016419">
    <property type="entry name" value="Prepilin_Pept-dep_B_prd"/>
</dbReference>
<reference evidence="9 10" key="1">
    <citation type="submission" date="2018-10" db="EMBL/GenBank/DDBJ databases">
        <title>Genomic Encyclopedia of Type Strains, Phase IV (KMG-IV): sequencing the most valuable type-strain genomes for metagenomic binning, comparative biology and taxonomic classification.</title>
        <authorList>
            <person name="Goeker M."/>
        </authorList>
    </citation>
    <scope>NUCLEOTIDE SEQUENCE [LARGE SCALE GENOMIC DNA]</scope>
    <source>
        <strain evidence="9 10">DSM 3303</strain>
    </source>
</reference>
<evidence type="ECO:0000256" key="7">
    <source>
        <dbReference type="ARBA" id="ARBA00023136"/>
    </source>
</evidence>
<dbReference type="RefSeq" id="WP_120811225.1">
    <property type="nucleotide sequence ID" value="NZ_RBID01000016.1"/>
</dbReference>
<sequence>MLKPTRQRGFTLIELMVALVIGLVLMLGLTTFLINNIRSNSDTLKAIRLNQEMRATMMLMSRELRRAGYWASTASSTNPFQTMTTSTAGCVLYSYDRNATASATVPSDVQYGFLRASGAVYMRSSGSSYSCTPGANNVWEAVTDDNVTNISALSFVPSSASGTIAITLVGELKNASEVRQTLTETVKLENGPLTFN</sequence>
<keyword evidence="6 8" id="KW-1133">Transmembrane helix</keyword>
<dbReference type="PIRSF" id="PIRSF004525">
    <property type="entry name" value="Pilin_peptidase-dep_B_prd"/>
    <property type="match status" value="1"/>
</dbReference>
<evidence type="ECO:0000256" key="4">
    <source>
        <dbReference type="ARBA" id="ARBA00022519"/>
    </source>
</evidence>
<keyword evidence="5 8" id="KW-0812">Transmembrane</keyword>
<keyword evidence="4" id="KW-0997">Cell inner membrane</keyword>
<evidence type="ECO:0000256" key="1">
    <source>
        <dbReference type="ARBA" id="ARBA00004377"/>
    </source>
</evidence>
<dbReference type="PROSITE" id="PS00409">
    <property type="entry name" value="PROKAR_NTER_METHYL"/>
    <property type="match status" value="1"/>
</dbReference>
<dbReference type="AlphaFoldDB" id="A0A495B861"/>
<dbReference type="EMBL" id="RBID01000016">
    <property type="protein sequence ID" value="RKQ57146.1"/>
    <property type="molecule type" value="Genomic_DNA"/>
</dbReference>
<dbReference type="PANTHER" id="PTHR39583">
    <property type="entry name" value="TYPE II SECRETION SYSTEM PROTEIN J-RELATED"/>
    <property type="match status" value="1"/>
</dbReference>
<comment type="caution">
    <text evidence="9">The sequence shown here is derived from an EMBL/GenBank/DDBJ whole genome shotgun (WGS) entry which is preliminary data.</text>
</comment>
<evidence type="ECO:0000256" key="5">
    <source>
        <dbReference type="ARBA" id="ARBA00022692"/>
    </source>
</evidence>
<name>A0A495B861_VOGIN</name>
<protein>
    <submittedName>
        <fullName evidence="9">Type IV pilus assembly protein PilW</fullName>
    </submittedName>
</protein>
<gene>
    <name evidence="9" type="ORF">C8E02_2605</name>
</gene>
<dbReference type="InterPro" id="IPR051621">
    <property type="entry name" value="T2SS_protein_J"/>
</dbReference>
<evidence type="ECO:0000256" key="3">
    <source>
        <dbReference type="ARBA" id="ARBA00022481"/>
    </source>
</evidence>
<evidence type="ECO:0000313" key="9">
    <source>
        <dbReference type="EMBL" id="RKQ57146.1"/>
    </source>
</evidence>
<evidence type="ECO:0000256" key="2">
    <source>
        <dbReference type="ARBA" id="ARBA00022475"/>
    </source>
</evidence>
<dbReference type="Pfam" id="PF07963">
    <property type="entry name" value="N_methyl"/>
    <property type="match status" value="1"/>
</dbReference>
<feature type="transmembrane region" description="Helical" evidence="8">
    <location>
        <begin position="12"/>
        <end position="34"/>
    </location>
</feature>
<dbReference type="SUPFAM" id="SSF54523">
    <property type="entry name" value="Pili subunits"/>
    <property type="match status" value="1"/>
</dbReference>
<dbReference type="InterPro" id="IPR012902">
    <property type="entry name" value="N_methyl_site"/>
</dbReference>
<proteinExistence type="predicted"/>
<evidence type="ECO:0000256" key="8">
    <source>
        <dbReference type="SAM" id="Phobius"/>
    </source>
</evidence>
<evidence type="ECO:0000313" key="10">
    <source>
        <dbReference type="Proteomes" id="UP000279384"/>
    </source>
</evidence>
<evidence type="ECO:0000256" key="6">
    <source>
        <dbReference type="ARBA" id="ARBA00022989"/>
    </source>
</evidence>
<dbReference type="GO" id="GO:0015628">
    <property type="term" value="P:protein secretion by the type II secretion system"/>
    <property type="evidence" value="ECO:0007669"/>
    <property type="project" value="TreeGrafter"/>
</dbReference>
<keyword evidence="7 8" id="KW-0472">Membrane</keyword>
<dbReference type="GO" id="GO:0005886">
    <property type="term" value="C:plasma membrane"/>
    <property type="evidence" value="ECO:0007669"/>
    <property type="project" value="UniProtKB-SubCell"/>
</dbReference>
<comment type="subcellular location">
    <subcellularLocation>
        <location evidence="1">Cell inner membrane</location>
        <topology evidence="1">Single-pass membrane protein</topology>
    </subcellularLocation>
</comment>